<keyword evidence="3" id="KW-1185">Reference proteome</keyword>
<dbReference type="AlphaFoldDB" id="A0A0D3H7Q9"/>
<evidence type="ECO:0000313" key="2">
    <source>
        <dbReference type="EnsemblPlants" id="OBART09G12910.1"/>
    </source>
</evidence>
<reference evidence="2" key="1">
    <citation type="journal article" date="2009" name="Rice">
        <title>De Novo Next Generation Sequencing of Plant Genomes.</title>
        <authorList>
            <person name="Rounsley S."/>
            <person name="Marri P.R."/>
            <person name="Yu Y."/>
            <person name="He R."/>
            <person name="Sisneros N."/>
            <person name="Goicoechea J.L."/>
            <person name="Lee S.J."/>
            <person name="Angelova A."/>
            <person name="Kudrna D."/>
            <person name="Luo M."/>
            <person name="Affourtit J."/>
            <person name="Desany B."/>
            <person name="Knight J."/>
            <person name="Niazi F."/>
            <person name="Egholm M."/>
            <person name="Wing R.A."/>
        </authorList>
    </citation>
    <scope>NUCLEOTIDE SEQUENCE [LARGE SCALE GENOMIC DNA]</scope>
    <source>
        <strain evidence="2">cv. IRGC 105608</strain>
    </source>
</reference>
<dbReference type="Gramene" id="OBART09G12910.1">
    <property type="protein sequence ID" value="OBART09G12910.1"/>
    <property type="gene ID" value="OBART09G12910"/>
</dbReference>
<feature type="compositionally biased region" description="Pro residues" evidence="1">
    <location>
        <begin position="10"/>
        <end position="23"/>
    </location>
</feature>
<dbReference type="Proteomes" id="UP000026960">
    <property type="component" value="Chromosome 9"/>
</dbReference>
<evidence type="ECO:0000256" key="1">
    <source>
        <dbReference type="SAM" id="MobiDB-lite"/>
    </source>
</evidence>
<feature type="region of interest" description="Disordered" evidence="1">
    <location>
        <begin position="1"/>
        <end position="30"/>
    </location>
</feature>
<evidence type="ECO:0000313" key="3">
    <source>
        <dbReference type="Proteomes" id="UP000026960"/>
    </source>
</evidence>
<accession>A0A0D3H7Q9</accession>
<name>A0A0D3H7Q9_9ORYZ</name>
<proteinExistence type="predicted"/>
<organism evidence="2">
    <name type="scientific">Oryza barthii</name>
    <dbReference type="NCBI Taxonomy" id="65489"/>
    <lineage>
        <taxon>Eukaryota</taxon>
        <taxon>Viridiplantae</taxon>
        <taxon>Streptophyta</taxon>
        <taxon>Embryophyta</taxon>
        <taxon>Tracheophyta</taxon>
        <taxon>Spermatophyta</taxon>
        <taxon>Magnoliopsida</taxon>
        <taxon>Liliopsida</taxon>
        <taxon>Poales</taxon>
        <taxon>Poaceae</taxon>
        <taxon>BOP clade</taxon>
        <taxon>Oryzoideae</taxon>
        <taxon>Oryzeae</taxon>
        <taxon>Oryzinae</taxon>
        <taxon>Oryza</taxon>
    </lineage>
</organism>
<dbReference type="PaxDb" id="65489-OBART09G12910.1"/>
<sequence>MPTAARRPPSLSPPTPAAQPPLHPDTGAGASLSSAIDLLAAPSAAAGECGPPAPARLVPAMLARRKPRIDEAMEPYEYEKVCKNFGLGRLPFDANFSIFIALHTVGWKPGREKFGQELVFKAWQTLVRSQCKPLKRVSLAAGQLRDWPKQPHPTVQ</sequence>
<dbReference type="HOGENOM" id="CLU_158908_0_0_1"/>
<reference evidence="2" key="2">
    <citation type="submission" date="2015-03" db="UniProtKB">
        <authorList>
            <consortium name="EnsemblPlants"/>
        </authorList>
    </citation>
    <scope>IDENTIFICATION</scope>
</reference>
<protein>
    <submittedName>
        <fullName evidence="2">Uncharacterized protein</fullName>
    </submittedName>
</protein>
<dbReference type="EnsemblPlants" id="OBART09G12910.1">
    <property type="protein sequence ID" value="OBART09G12910.1"/>
    <property type="gene ID" value="OBART09G12910"/>
</dbReference>